<dbReference type="EC" id="1.10.3.10" evidence="15"/>
<feature type="transmembrane region" description="Helical" evidence="12">
    <location>
        <begin position="117"/>
        <end position="141"/>
    </location>
</feature>
<dbReference type="GO" id="GO:0016682">
    <property type="term" value="F:oxidoreductase activity, acting on diphenols and related substances as donors, oxygen as acceptor"/>
    <property type="evidence" value="ECO:0007669"/>
    <property type="project" value="TreeGrafter"/>
</dbReference>
<evidence type="ECO:0000313" key="17">
    <source>
        <dbReference type="Proteomes" id="UP000056419"/>
    </source>
</evidence>
<dbReference type="PATRIC" id="fig|46506.5.peg.424"/>
<dbReference type="GO" id="GO:0005886">
    <property type="term" value="C:plasma membrane"/>
    <property type="evidence" value="ECO:0007669"/>
    <property type="project" value="UniProtKB-SubCell"/>
</dbReference>
<evidence type="ECO:0000256" key="5">
    <source>
        <dbReference type="ARBA" id="ARBA00022617"/>
    </source>
</evidence>
<comment type="caution">
    <text evidence="15">The sequence shown here is derived from an EMBL/GenBank/DDBJ whole genome shotgun (WGS) entry which is preliminary data.</text>
</comment>
<keyword evidence="6 12" id="KW-0812">Transmembrane</keyword>
<keyword evidence="7" id="KW-0479">Metal-binding</keyword>
<keyword evidence="9 12" id="KW-1133">Transmembrane helix</keyword>
<feature type="transmembrane region" description="Helical" evidence="12">
    <location>
        <begin position="180"/>
        <end position="199"/>
    </location>
</feature>
<feature type="transmembrane region" description="Helical" evidence="12">
    <location>
        <begin position="12"/>
        <end position="38"/>
    </location>
</feature>
<evidence type="ECO:0000256" key="9">
    <source>
        <dbReference type="ARBA" id="ARBA00022989"/>
    </source>
</evidence>
<evidence type="ECO:0000313" key="13">
    <source>
        <dbReference type="EMBL" id="KAB5282736.1"/>
    </source>
</evidence>
<dbReference type="Proteomes" id="UP000283482">
    <property type="component" value="Unassembled WGS sequence"/>
</dbReference>
<evidence type="ECO:0000256" key="8">
    <source>
        <dbReference type="ARBA" id="ARBA00022982"/>
    </source>
</evidence>
<dbReference type="EMBL" id="LRGC01000001">
    <property type="protein sequence ID" value="KWR57850.1"/>
    <property type="molecule type" value="Genomic_DNA"/>
</dbReference>
<feature type="transmembrane region" description="Helical" evidence="12">
    <location>
        <begin position="343"/>
        <end position="362"/>
    </location>
</feature>
<dbReference type="GO" id="GO:0009055">
    <property type="term" value="F:electron transfer activity"/>
    <property type="evidence" value="ECO:0007669"/>
    <property type="project" value="TreeGrafter"/>
</dbReference>
<evidence type="ECO:0000256" key="4">
    <source>
        <dbReference type="ARBA" id="ARBA00022475"/>
    </source>
</evidence>
<reference evidence="15 17" key="1">
    <citation type="journal article" date="2016" name="BMC Genomics">
        <title>Type VI secretion systems of human gut Bacteroidales segregate into three genetic architectures, two of which are contained on mobile genetic elements.</title>
        <authorList>
            <person name="Coyne M.J."/>
            <person name="Roelofs K.G."/>
            <person name="Comstock L.E."/>
        </authorList>
    </citation>
    <scope>NUCLEOTIDE SEQUENCE [LARGE SCALE GENOMIC DNA]</scope>
    <source>
        <strain evidence="15 17">CL09T03C01</strain>
    </source>
</reference>
<dbReference type="EMBL" id="WCLA01000013">
    <property type="protein sequence ID" value="KAB5328244.1"/>
    <property type="molecule type" value="Genomic_DNA"/>
</dbReference>
<dbReference type="AlphaFoldDB" id="A0A108TDA1"/>
<dbReference type="PANTHER" id="PTHR43141:SF5">
    <property type="entry name" value="CYTOCHROME BD-I UBIQUINOL OXIDASE SUBUNIT 2"/>
    <property type="match status" value="1"/>
</dbReference>
<dbReference type="GO" id="GO:0019646">
    <property type="term" value="P:aerobic electron transport chain"/>
    <property type="evidence" value="ECO:0007669"/>
    <property type="project" value="TreeGrafter"/>
</dbReference>
<gene>
    <name evidence="15" type="primary">cydB</name>
    <name evidence="15" type="ORF">AA415_00394</name>
    <name evidence="16" type="ORF">DW889_07615</name>
    <name evidence="14" type="ORF">F9950_07880</name>
    <name evidence="13" type="ORF">F9962_05230</name>
</gene>
<keyword evidence="15" id="KW-0560">Oxidoreductase</keyword>
<keyword evidence="17" id="KW-1185">Reference proteome</keyword>
<protein>
    <submittedName>
        <fullName evidence="15">Cytochrome bd-I ubiquinol oxidase subunit 2</fullName>
        <ecNumber evidence="15">1.10.3.10</ecNumber>
    </submittedName>
    <submittedName>
        <fullName evidence="13">Cytochrome d ubiquinol oxidase subunit II</fullName>
    </submittedName>
</protein>
<evidence type="ECO:0000256" key="2">
    <source>
        <dbReference type="ARBA" id="ARBA00007543"/>
    </source>
</evidence>
<feature type="transmembrane region" description="Helical" evidence="12">
    <location>
        <begin position="220"/>
        <end position="240"/>
    </location>
</feature>
<evidence type="ECO:0000313" key="14">
    <source>
        <dbReference type="EMBL" id="KAB5328244.1"/>
    </source>
</evidence>
<feature type="transmembrane region" description="Helical" evidence="12">
    <location>
        <begin position="84"/>
        <end position="105"/>
    </location>
</feature>
<dbReference type="EMBL" id="WCLP01000010">
    <property type="protein sequence ID" value="KAB5282736.1"/>
    <property type="molecule type" value="Genomic_DNA"/>
</dbReference>
<evidence type="ECO:0000256" key="12">
    <source>
        <dbReference type="SAM" id="Phobius"/>
    </source>
</evidence>
<evidence type="ECO:0000256" key="1">
    <source>
        <dbReference type="ARBA" id="ARBA00004651"/>
    </source>
</evidence>
<evidence type="ECO:0000313" key="19">
    <source>
        <dbReference type="Proteomes" id="UP000431177"/>
    </source>
</evidence>
<keyword evidence="8" id="KW-0249">Electron transport</keyword>
<sequence length="383" mass="42756">MNTYIFLQHYWWFIVSLLGAILVFLLFVQGGNSLIFCLGKTEEQRKMIINSTGRKWEFTFTTLVTFGGAFFASFPLFYSTSFGGAYWLWMIILFTFVLQAVSYEFQSKAGNLLGKTTYRAFLVINGVVGPVLLGGAVATFFTGSEFYINKGNIADTVMPVISSWANAGHGLDALLNPWNVVLGLAVFFLARILGALYFINNIGDADLVKRCRRALWGNTGLFLVFFLAFVIRTLLAEGYAVNPETGEVFMEPYKYLTNFIEMPVVLLVFLIGVLAVLWGIVRTVWKPSFDKGIWFAGAGTVLTVLALLLVAGYNNTAYYPSTADLQSSLTLANSCSSQFTLRVMAYVSVLVPFVLAYIFYAWRSIDRKKIDAAEMQDEKGHAY</sequence>
<dbReference type="InterPro" id="IPR003317">
    <property type="entry name" value="Cyt-d_oxidase_su2"/>
</dbReference>
<feature type="transmembrane region" description="Helical" evidence="12">
    <location>
        <begin position="260"/>
        <end position="281"/>
    </location>
</feature>
<feature type="transmembrane region" description="Helical" evidence="12">
    <location>
        <begin position="293"/>
        <end position="313"/>
    </location>
</feature>
<dbReference type="EMBL" id="QSGN01000015">
    <property type="protein sequence ID" value="RHB29587.1"/>
    <property type="molecule type" value="Genomic_DNA"/>
</dbReference>
<dbReference type="GO" id="GO:0070069">
    <property type="term" value="C:cytochrome complex"/>
    <property type="evidence" value="ECO:0007669"/>
    <property type="project" value="TreeGrafter"/>
</dbReference>
<dbReference type="PANTHER" id="PTHR43141">
    <property type="entry name" value="CYTOCHROME BD2 SUBUNIT II"/>
    <property type="match status" value="1"/>
</dbReference>
<evidence type="ECO:0000313" key="18">
    <source>
        <dbReference type="Proteomes" id="UP000283482"/>
    </source>
</evidence>
<dbReference type="GO" id="GO:0046872">
    <property type="term" value="F:metal ion binding"/>
    <property type="evidence" value="ECO:0007669"/>
    <property type="project" value="UniProtKB-KW"/>
</dbReference>
<reference evidence="15" key="2">
    <citation type="submission" date="2016-01" db="EMBL/GenBank/DDBJ databases">
        <authorList>
            <person name="McClelland M."/>
            <person name="Jain A."/>
            <person name="Saraogi P."/>
            <person name="Mendelson R."/>
            <person name="Westerman R."/>
            <person name="SanMiguel P."/>
            <person name="Csonka L."/>
        </authorList>
    </citation>
    <scope>NUCLEOTIDE SEQUENCE</scope>
    <source>
        <strain evidence="15">CL09T03C01</strain>
    </source>
</reference>
<evidence type="ECO:0000256" key="10">
    <source>
        <dbReference type="ARBA" id="ARBA00023004"/>
    </source>
</evidence>
<keyword evidence="4" id="KW-1003">Cell membrane</keyword>
<dbReference type="STRING" id="46506.AA415_00394"/>
<dbReference type="Proteomes" id="UP000056419">
    <property type="component" value="Unassembled WGS sequence"/>
</dbReference>
<dbReference type="RefSeq" id="WP_022104856.1">
    <property type="nucleotide sequence ID" value="NZ_AP031449.1"/>
</dbReference>
<evidence type="ECO:0000256" key="7">
    <source>
        <dbReference type="ARBA" id="ARBA00022723"/>
    </source>
</evidence>
<organism evidence="15 17">
    <name type="scientific">Bacteroides stercoris</name>
    <dbReference type="NCBI Taxonomy" id="46506"/>
    <lineage>
        <taxon>Bacteria</taxon>
        <taxon>Pseudomonadati</taxon>
        <taxon>Bacteroidota</taxon>
        <taxon>Bacteroidia</taxon>
        <taxon>Bacteroidales</taxon>
        <taxon>Bacteroidaceae</taxon>
        <taxon>Bacteroides</taxon>
    </lineage>
</organism>
<evidence type="ECO:0000313" key="16">
    <source>
        <dbReference type="EMBL" id="RHB29587.1"/>
    </source>
</evidence>
<comment type="subcellular location">
    <subcellularLocation>
        <location evidence="1">Cell membrane</location>
        <topology evidence="1">Multi-pass membrane protein</topology>
    </subcellularLocation>
</comment>
<keyword evidence="3" id="KW-0813">Transport</keyword>
<accession>A0A108TDA1</accession>
<evidence type="ECO:0000256" key="11">
    <source>
        <dbReference type="ARBA" id="ARBA00023136"/>
    </source>
</evidence>
<reference evidence="16 18" key="3">
    <citation type="submission" date="2018-08" db="EMBL/GenBank/DDBJ databases">
        <title>A genome reference for cultivated species of the human gut microbiota.</title>
        <authorList>
            <person name="Zou Y."/>
            <person name="Xue W."/>
            <person name="Luo G."/>
        </authorList>
    </citation>
    <scope>NUCLEOTIDE SEQUENCE [LARGE SCALE GENOMIC DNA]</scope>
    <source>
        <strain evidence="16 18">AM40-34</strain>
    </source>
</reference>
<feature type="transmembrane region" description="Helical" evidence="12">
    <location>
        <begin position="58"/>
        <end position="78"/>
    </location>
</feature>
<dbReference type="Proteomes" id="UP000431177">
    <property type="component" value="Unassembled WGS sequence"/>
</dbReference>
<comment type="similarity">
    <text evidence="2">Belongs to the cytochrome ubiquinol oxidase subunit 2 family.</text>
</comment>
<keyword evidence="5" id="KW-0349">Heme</keyword>
<dbReference type="Proteomes" id="UP000440773">
    <property type="component" value="Unassembled WGS sequence"/>
</dbReference>
<reference evidence="19 20" key="4">
    <citation type="journal article" date="2019" name="Nat. Med.">
        <title>A library of human gut bacterial isolates paired with longitudinal multiomics data enables mechanistic microbiome research.</title>
        <authorList>
            <person name="Poyet M."/>
            <person name="Groussin M."/>
            <person name="Gibbons S.M."/>
            <person name="Avila-Pacheco J."/>
            <person name="Jiang X."/>
            <person name="Kearney S.M."/>
            <person name="Perrotta A.R."/>
            <person name="Berdy B."/>
            <person name="Zhao S."/>
            <person name="Lieberman T.D."/>
            <person name="Swanson P.K."/>
            <person name="Smith M."/>
            <person name="Roesemann S."/>
            <person name="Alexander J.E."/>
            <person name="Rich S.A."/>
            <person name="Livny J."/>
            <person name="Vlamakis H."/>
            <person name="Clish C."/>
            <person name="Bullock K."/>
            <person name="Deik A."/>
            <person name="Scott J."/>
            <person name="Pierce K.A."/>
            <person name="Xavier R.J."/>
            <person name="Alm E.J."/>
        </authorList>
    </citation>
    <scope>NUCLEOTIDE SEQUENCE [LARGE SCALE GENOMIC DNA]</scope>
    <source>
        <strain evidence="13 20">BIOML-A17</strain>
        <strain evidence="14 19">BIOML-A2</strain>
    </source>
</reference>
<keyword evidence="11 12" id="KW-0472">Membrane</keyword>
<evidence type="ECO:0000313" key="20">
    <source>
        <dbReference type="Proteomes" id="UP000440773"/>
    </source>
</evidence>
<proteinExistence type="inferred from homology"/>
<name>A0A108TDA1_BACSE</name>
<dbReference type="Pfam" id="PF02322">
    <property type="entry name" value="Cyt_bd_oxida_II"/>
    <property type="match status" value="1"/>
</dbReference>
<evidence type="ECO:0000313" key="15">
    <source>
        <dbReference type="EMBL" id="KWR57850.1"/>
    </source>
</evidence>
<evidence type="ECO:0000256" key="3">
    <source>
        <dbReference type="ARBA" id="ARBA00022448"/>
    </source>
</evidence>
<evidence type="ECO:0000256" key="6">
    <source>
        <dbReference type="ARBA" id="ARBA00022692"/>
    </source>
</evidence>
<keyword evidence="10" id="KW-0408">Iron</keyword>